<sequence>MLAHQQYLQLGARPVDPLEAGDQIGDHGCLAIKADEYGVDGLGPGWRFRKGAFGDGPEGDGGQCPQEDTGEEEDRHEAVQDCRGQAGPARERNQGAGDDQCRDHALPEPGAGMRRHGRLQIGKPADRVLEQLRLVVAGDEIAQRPRRCDRERARERAAVGGRDKASDGARVRRGDPDRPAVVQLAPDQRRARVDVARGPVRRVEQPVDLIGIDERQAKARGERAIVDVVGHGAVRQQFDPRAGAVHPGQLHGTLQALDRKSGGRQECAAWAQRKIIVRLWRAGLRQGRTGLRGDDARKGLADHAGLASQISGRHGSALRGHPRHADNILLYLTRPSAYLLTPIEQSTTGLVLMSGNNQKNPAMICVHLSILSGAFVARSACDVFGRAAQRWRWTVLAALALFIAVAGSGRALAEPPRLWDPGYRTATVDLGGLQRLRFLTSLDFPPFNFADANRKPTGFNVDLARAVCEELDLVDRCEIQAMPWEELEASLEARRGEVILAGHAPDASLRARFGLSEPYFRFPARFVGRDADGDDEDGFDARLAQGKVAVVANSPHAEMLAAFFPDAEAMPVADMPAAYTALREQEADLVFGDGVLLSFWLTSPAADDCCRFLSGPYMSDRHLGQGMVAVTRTQDQRLLDAINGALKAVEDSGAYAEIYARYFPVDPFGT</sequence>
<dbReference type="Proteomes" id="UP000293719">
    <property type="component" value="Chromosome"/>
</dbReference>
<protein>
    <submittedName>
        <fullName evidence="4">Transporter substrate-binding domain-containing protein</fullName>
    </submittedName>
</protein>
<feature type="region of interest" description="Disordered" evidence="2">
    <location>
        <begin position="144"/>
        <end position="177"/>
    </location>
</feature>
<dbReference type="AlphaFoldDB" id="A0A4P6V434"/>
<dbReference type="EMBL" id="CP036532">
    <property type="protein sequence ID" value="QBK32211.1"/>
    <property type="molecule type" value="Genomic_DNA"/>
</dbReference>
<organism evidence="4 5">
    <name type="scientific">Roseitalea porphyridii</name>
    <dbReference type="NCBI Taxonomy" id="1852022"/>
    <lineage>
        <taxon>Bacteria</taxon>
        <taxon>Pseudomonadati</taxon>
        <taxon>Pseudomonadota</taxon>
        <taxon>Alphaproteobacteria</taxon>
        <taxon>Hyphomicrobiales</taxon>
        <taxon>Ahrensiaceae</taxon>
        <taxon>Roseitalea</taxon>
    </lineage>
</organism>
<dbReference type="Gene3D" id="3.40.190.10">
    <property type="entry name" value="Periplasmic binding protein-like II"/>
    <property type="match status" value="2"/>
</dbReference>
<dbReference type="PANTHER" id="PTHR35936">
    <property type="entry name" value="MEMBRANE-BOUND LYTIC MUREIN TRANSGLYCOSYLASE F"/>
    <property type="match status" value="1"/>
</dbReference>
<evidence type="ECO:0000313" key="5">
    <source>
        <dbReference type="Proteomes" id="UP000293719"/>
    </source>
</evidence>
<dbReference type="SMART" id="SM00062">
    <property type="entry name" value="PBPb"/>
    <property type="match status" value="1"/>
</dbReference>
<gene>
    <name evidence="4" type="ORF">E0E05_01905</name>
</gene>
<dbReference type="PANTHER" id="PTHR35936:SF35">
    <property type="entry name" value="L-CYSTINE-BINDING PROTEIN TCYJ"/>
    <property type="match status" value="1"/>
</dbReference>
<evidence type="ECO:0000256" key="1">
    <source>
        <dbReference type="ARBA" id="ARBA00022729"/>
    </source>
</evidence>
<evidence type="ECO:0000259" key="3">
    <source>
        <dbReference type="SMART" id="SM00062"/>
    </source>
</evidence>
<proteinExistence type="predicted"/>
<reference evidence="4 5" key="1">
    <citation type="journal article" date="2017" name="Int. J. Syst. Evol. Microbiol.">
        <title>Roseitalea porphyridii gen. nov., sp. nov., isolated from a red alga, and reclassification of Hoeflea suaedae Chung et al. 2013 as Pseudohoeflea suaedae gen. nov., comb. nov.</title>
        <authorList>
            <person name="Hyeon J.W."/>
            <person name="Jeong S.E."/>
            <person name="Baek K."/>
            <person name="Jeon C.O."/>
        </authorList>
    </citation>
    <scope>NUCLEOTIDE SEQUENCE [LARGE SCALE GENOMIC DNA]</scope>
    <source>
        <strain evidence="4 5">MA7-20</strain>
    </source>
</reference>
<dbReference type="InterPro" id="IPR001638">
    <property type="entry name" value="Solute-binding_3/MltF_N"/>
</dbReference>
<feature type="domain" description="Solute-binding protein family 3/N-terminal" evidence="3">
    <location>
        <begin position="435"/>
        <end position="666"/>
    </location>
</feature>
<keyword evidence="5" id="KW-1185">Reference proteome</keyword>
<feature type="region of interest" description="Disordered" evidence="2">
    <location>
        <begin position="48"/>
        <end position="116"/>
    </location>
</feature>
<feature type="compositionally biased region" description="Gly residues" evidence="2">
    <location>
        <begin position="53"/>
        <end position="62"/>
    </location>
</feature>
<dbReference type="SUPFAM" id="SSF53850">
    <property type="entry name" value="Periplasmic binding protein-like II"/>
    <property type="match status" value="1"/>
</dbReference>
<name>A0A4P6V434_9HYPH</name>
<dbReference type="KEGG" id="rpod:E0E05_01905"/>
<keyword evidence="1" id="KW-0732">Signal</keyword>
<dbReference type="Pfam" id="PF00497">
    <property type="entry name" value="SBP_bac_3"/>
    <property type="match status" value="1"/>
</dbReference>
<evidence type="ECO:0000256" key="2">
    <source>
        <dbReference type="SAM" id="MobiDB-lite"/>
    </source>
</evidence>
<accession>A0A4P6V434</accession>
<evidence type="ECO:0000313" key="4">
    <source>
        <dbReference type="EMBL" id="QBK32211.1"/>
    </source>
</evidence>
<feature type="compositionally biased region" description="Basic and acidic residues" evidence="2">
    <location>
        <begin position="89"/>
        <end position="106"/>
    </location>
</feature>